<dbReference type="InterPro" id="IPR006342">
    <property type="entry name" value="FkbM_mtfrase"/>
</dbReference>
<organism evidence="4 5">
    <name type="scientific">Gracilariopsis chorda</name>
    <dbReference type="NCBI Taxonomy" id="448386"/>
    <lineage>
        <taxon>Eukaryota</taxon>
        <taxon>Rhodophyta</taxon>
        <taxon>Florideophyceae</taxon>
        <taxon>Rhodymeniophycidae</taxon>
        <taxon>Gracilariales</taxon>
        <taxon>Gracilariaceae</taxon>
        <taxon>Gracilariopsis</taxon>
    </lineage>
</organism>
<evidence type="ECO:0000313" key="4">
    <source>
        <dbReference type="EMBL" id="PXF47090.1"/>
    </source>
</evidence>
<dbReference type="OrthoDB" id="431507at2759"/>
<keyword evidence="5" id="KW-1185">Reference proteome</keyword>
<dbReference type="SUPFAM" id="SSF53335">
    <property type="entry name" value="S-adenosyl-L-methionine-dependent methyltransferases"/>
    <property type="match status" value="1"/>
</dbReference>
<evidence type="ECO:0000256" key="2">
    <source>
        <dbReference type="SAM" id="Phobius"/>
    </source>
</evidence>
<name>A0A2V3J134_9FLOR</name>
<evidence type="ECO:0000259" key="3">
    <source>
        <dbReference type="Pfam" id="PF05050"/>
    </source>
</evidence>
<feature type="domain" description="Methyltransferase FkbM" evidence="3">
    <location>
        <begin position="175"/>
        <end position="332"/>
    </location>
</feature>
<proteinExistence type="predicted"/>
<reference evidence="4 5" key="1">
    <citation type="journal article" date="2018" name="Mol. Biol. Evol.">
        <title>Analysis of the draft genome of the red seaweed Gracilariopsis chorda provides insights into genome size evolution in Rhodophyta.</title>
        <authorList>
            <person name="Lee J."/>
            <person name="Yang E.C."/>
            <person name="Graf L."/>
            <person name="Yang J.H."/>
            <person name="Qiu H."/>
            <person name="Zel Zion U."/>
            <person name="Chan C.X."/>
            <person name="Stephens T.G."/>
            <person name="Weber A.P.M."/>
            <person name="Boo G.H."/>
            <person name="Boo S.M."/>
            <person name="Kim K.M."/>
            <person name="Shin Y."/>
            <person name="Jung M."/>
            <person name="Lee S.J."/>
            <person name="Yim H.S."/>
            <person name="Lee J.H."/>
            <person name="Bhattacharya D."/>
            <person name="Yoon H.S."/>
        </authorList>
    </citation>
    <scope>NUCLEOTIDE SEQUENCE [LARGE SCALE GENOMIC DNA]</scope>
    <source>
        <strain evidence="4 5">SKKU-2015</strain>
        <tissue evidence="4">Whole body</tissue>
    </source>
</reference>
<evidence type="ECO:0000313" key="5">
    <source>
        <dbReference type="Proteomes" id="UP000247409"/>
    </source>
</evidence>
<gene>
    <name evidence="4" type="ORF">BWQ96_03167</name>
</gene>
<dbReference type="EMBL" id="NBIV01000029">
    <property type="protein sequence ID" value="PXF47090.1"/>
    <property type="molecule type" value="Genomic_DNA"/>
</dbReference>
<sequence>MPRASNVGFKYPPTSVQLPKSSSSDKMTMDALYNPSAAGVFHKAIRPTVRRERLIGITAFVAGFLVCHLFLTSGSAIETTLFDKTTSQRTGFPPSPQHYAIPPYPYNPQVQYVPQYQPPPSGAVPQQVLASAPVSRAQPVTAPASVPEPAGQNLPASSVRYCEDTSRNNGPCIFDIGHNSGQDTRNYLNDYPSSRVVAIEANPTLVKASKAKFADAIASDRLRLVGIGITAIDPKKENQERPKLKFYVNRNDKFSSFVENLGCRNYTGEVTAPGDRTFCSVMELDTRSCSDLVREYGTPVYFKIDIEGKDRACLESLEALPQSERPKYTSIENVTELDIDILLRLGYTKFKAVNQNLLQEGTTDEEEGHSGPWGEDAEDAFTGKKWQTAEELKNRLPLKRKMILNGVERTAWYDLHAGK</sequence>
<dbReference type="AlphaFoldDB" id="A0A2V3J134"/>
<accession>A0A2V3J134</accession>
<keyword evidence="2" id="KW-0472">Membrane</keyword>
<dbReference type="Pfam" id="PF05050">
    <property type="entry name" value="Methyltransf_21"/>
    <property type="match status" value="1"/>
</dbReference>
<keyword evidence="2" id="KW-0812">Transmembrane</keyword>
<dbReference type="InterPro" id="IPR029063">
    <property type="entry name" value="SAM-dependent_MTases_sf"/>
</dbReference>
<protein>
    <recommendedName>
        <fullName evidence="3">Methyltransferase FkbM domain-containing protein</fullName>
    </recommendedName>
</protein>
<dbReference type="Gene3D" id="3.40.50.150">
    <property type="entry name" value="Vaccinia Virus protein VP39"/>
    <property type="match status" value="1"/>
</dbReference>
<comment type="caution">
    <text evidence="4">The sequence shown here is derived from an EMBL/GenBank/DDBJ whole genome shotgun (WGS) entry which is preliminary data.</text>
</comment>
<evidence type="ECO:0000256" key="1">
    <source>
        <dbReference type="SAM" id="MobiDB-lite"/>
    </source>
</evidence>
<feature type="region of interest" description="Disordered" evidence="1">
    <location>
        <begin position="361"/>
        <end position="380"/>
    </location>
</feature>
<feature type="transmembrane region" description="Helical" evidence="2">
    <location>
        <begin position="54"/>
        <end position="71"/>
    </location>
</feature>
<keyword evidence="2" id="KW-1133">Transmembrane helix</keyword>
<dbReference type="Proteomes" id="UP000247409">
    <property type="component" value="Unassembled WGS sequence"/>
</dbReference>